<organism evidence="4 5">
    <name type="scientific">Stella humosa</name>
    <dbReference type="NCBI Taxonomy" id="94"/>
    <lineage>
        <taxon>Bacteria</taxon>
        <taxon>Pseudomonadati</taxon>
        <taxon>Pseudomonadota</taxon>
        <taxon>Alphaproteobacteria</taxon>
        <taxon>Rhodospirillales</taxon>
        <taxon>Stellaceae</taxon>
        <taxon>Stella</taxon>
    </lineage>
</organism>
<dbReference type="GO" id="GO:0016020">
    <property type="term" value="C:membrane"/>
    <property type="evidence" value="ECO:0007669"/>
    <property type="project" value="UniProtKB-SubCell"/>
</dbReference>
<reference evidence="4 5" key="1">
    <citation type="submission" date="2018-11" db="EMBL/GenBank/DDBJ databases">
        <title>Genomic Encyclopedia of Type Strains, Phase IV (KMG-IV): sequencing the most valuable type-strain genomes for metagenomic binning, comparative biology and taxonomic classification.</title>
        <authorList>
            <person name="Goeker M."/>
        </authorList>
    </citation>
    <scope>NUCLEOTIDE SEQUENCE [LARGE SCALE GENOMIC DNA]</scope>
    <source>
        <strain evidence="4 5">DSM 5900</strain>
    </source>
</reference>
<evidence type="ECO:0000256" key="1">
    <source>
        <dbReference type="ARBA" id="ARBA00004167"/>
    </source>
</evidence>
<evidence type="ECO:0000256" key="2">
    <source>
        <dbReference type="ARBA" id="ARBA00022692"/>
    </source>
</evidence>
<keyword evidence="4" id="KW-0808">Transferase</keyword>
<proteinExistence type="predicted"/>
<accession>A0A3N1M1M3</accession>
<dbReference type="Pfam" id="PF13704">
    <property type="entry name" value="Glyco_tranf_2_4"/>
    <property type="match status" value="1"/>
</dbReference>
<comment type="subcellular location">
    <subcellularLocation>
        <location evidence="1">Membrane</location>
        <topology evidence="1">Single-pass membrane protein</topology>
    </subcellularLocation>
</comment>
<keyword evidence="3" id="KW-1133">Transmembrane helix</keyword>
<name>A0A3N1M1M3_9PROT</name>
<dbReference type="EMBL" id="RJKX01000013">
    <property type="protein sequence ID" value="ROP99611.1"/>
    <property type="molecule type" value="Genomic_DNA"/>
</dbReference>
<dbReference type="GO" id="GO:0005737">
    <property type="term" value="C:cytoplasm"/>
    <property type="evidence" value="ECO:0007669"/>
    <property type="project" value="TreeGrafter"/>
</dbReference>
<keyword evidence="3" id="KW-0472">Membrane</keyword>
<dbReference type="PANTHER" id="PTHR21461">
    <property type="entry name" value="GLYCOSYLTRANSFERASE FAMILY 92 PROTEIN"/>
    <property type="match status" value="1"/>
</dbReference>
<gene>
    <name evidence="4" type="ORF">EDC65_1395</name>
</gene>
<keyword evidence="2" id="KW-0812">Transmembrane</keyword>
<comment type="caution">
    <text evidence="4">The sequence shown here is derived from an EMBL/GenBank/DDBJ whole genome shotgun (WGS) entry which is preliminary data.</text>
</comment>
<dbReference type="AlphaFoldDB" id="A0A3N1M1M3"/>
<evidence type="ECO:0000313" key="4">
    <source>
        <dbReference type="EMBL" id="ROP99611.1"/>
    </source>
</evidence>
<evidence type="ECO:0000313" key="5">
    <source>
        <dbReference type="Proteomes" id="UP000278222"/>
    </source>
</evidence>
<evidence type="ECO:0000256" key="3">
    <source>
        <dbReference type="ARBA" id="ARBA00022989"/>
    </source>
</evidence>
<dbReference type="OrthoDB" id="1997677at2"/>
<keyword evidence="5" id="KW-1185">Reference proteome</keyword>
<dbReference type="Proteomes" id="UP000278222">
    <property type="component" value="Unassembled WGS sequence"/>
</dbReference>
<protein>
    <submittedName>
        <fullName evidence="4">Glycosyl transferase family 2</fullName>
    </submittedName>
</protein>
<dbReference type="PANTHER" id="PTHR21461:SF69">
    <property type="entry name" value="GLYCOSYLTRANSFERASE FAMILY 92 PROTEIN"/>
    <property type="match status" value="1"/>
</dbReference>
<dbReference type="GO" id="GO:0016757">
    <property type="term" value="F:glycosyltransferase activity"/>
    <property type="evidence" value="ECO:0007669"/>
    <property type="project" value="TreeGrafter"/>
</dbReference>
<sequence>MTLRGQLGKVQRGRVGGWGMRSDRPGRPVELFAWANGRFLGRVLADRHRSDLAPNGIGDGHHAFEIQLPPELADGRAHELRITDCDGQPLPGTPQEISSTDCDRRVLPTDSIAPTDDVVMLGIAKNEAPYIEEWVAHHYGIGFRRFVVYDNDSTDGTGARLARNPRLKGLVEVVPWPLAAYQDQATIGPQQPAYRHAMGRLGGEGWVAVMDIDEFLVLKQDASVQAMLRRYRDLAALAIHWKVFGASGLADDDGRLVTERFHHAHPSDMVKTIARLDLLEQMYVHHHITRDRVGASELRHPLYDPHALKQPSYRAVQINHYFTKSRQEWEEKRYRGRSDRPADAPGFVRDNGQFHRADESIEYDREIDHHAATTRAALALLFPDHPQAPRGG</sequence>